<keyword evidence="3" id="KW-0445">Lipid transport</keyword>
<evidence type="ECO:0000313" key="7">
    <source>
        <dbReference type="EMBL" id="KDQ19727.1"/>
    </source>
</evidence>
<comment type="similarity">
    <text evidence="1">Belongs to the OSBP family.</text>
</comment>
<reference evidence="8" key="1">
    <citation type="journal article" date="2014" name="Proc. Natl. Acad. Sci. U.S.A.">
        <title>Extensive sampling of basidiomycete genomes demonstrates inadequacy of the white-rot/brown-rot paradigm for wood decay fungi.</title>
        <authorList>
            <person name="Riley R."/>
            <person name="Salamov A.A."/>
            <person name="Brown D.W."/>
            <person name="Nagy L.G."/>
            <person name="Floudas D."/>
            <person name="Held B.W."/>
            <person name="Levasseur A."/>
            <person name="Lombard V."/>
            <person name="Morin E."/>
            <person name="Otillar R."/>
            <person name="Lindquist E.A."/>
            <person name="Sun H."/>
            <person name="LaButti K.M."/>
            <person name="Schmutz J."/>
            <person name="Jabbour D."/>
            <person name="Luo H."/>
            <person name="Baker S.E."/>
            <person name="Pisabarro A.G."/>
            <person name="Walton J.D."/>
            <person name="Blanchette R.A."/>
            <person name="Henrissat B."/>
            <person name="Martin F."/>
            <person name="Cullen D."/>
            <person name="Hibbett D.S."/>
            <person name="Grigoriev I.V."/>
        </authorList>
    </citation>
    <scope>NUCLEOTIDE SEQUENCE [LARGE SCALE GENOMIC DNA]</scope>
    <source>
        <strain evidence="8">FD-172 SS1</strain>
    </source>
</reference>
<evidence type="ECO:0000256" key="4">
    <source>
        <dbReference type="ARBA" id="ARBA00023121"/>
    </source>
</evidence>
<evidence type="ECO:0000313" key="8">
    <source>
        <dbReference type="Proteomes" id="UP000027195"/>
    </source>
</evidence>
<proteinExistence type="inferred from homology"/>
<organism evidence="7 8">
    <name type="scientific">Botryobasidium botryosum (strain FD-172 SS1)</name>
    <dbReference type="NCBI Taxonomy" id="930990"/>
    <lineage>
        <taxon>Eukaryota</taxon>
        <taxon>Fungi</taxon>
        <taxon>Dikarya</taxon>
        <taxon>Basidiomycota</taxon>
        <taxon>Agaricomycotina</taxon>
        <taxon>Agaricomycetes</taxon>
        <taxon>Cantharellales</taxon>
        <taxon>Botryobasidiaceae</taxon>
        <taxon>Botryobasidium</taxon>
    </lineage>
</organism>
<feature type="region of interest" description="Disordered" evidence="5">
    <location>
        <begin position="286"/>
        <end position="309"/>
    </location>
</feature>
<dbReference type="GO" id="GO:0032934">
    <property type="term" value="F:sterol binding"/>
    <property type="evidence" value="ECO:0007669"/>
    <property type="project" value="TreeGrafter"/>
</dbReference>
<dbReference type="Gene3D" id="3.30.70.3490">
    <property type="match status" value="1"/>
</dbReference>
<feature type="compositionally biased region" description="Low complexity" evidence="5">
    <location>
        <begin position="239"/>
        <end position="261"/>
    </location>
</feature>
<dbReference type="InterPro" id="IPR037239">
    <property type="entry name" value="OSBP_sf"/>
</dbReference>
<dbReference type="OrthoDB" id="416222at2759"/>
<dbReference type="GO" id="GO:0030011">
    <property type="term" value="P:maintenance of cell polarity"/>
    <property type="evidence" value="ECO:0007669"/>
    <property type="project" value="TreeGrafter"/>
</dbReference>
<feature type="region of interest" description="Disordered" evidence="5">
    <location>
        <begin position="188"/>
        <end position="262"/>
    </location>
</feature>
<dbReference type="FunFam" id="2.40.160.120:FF:000001">
    <property type="entry name" value="Oxysterol-binding protein"/>
    <property type="match status" value="1"/>
</dbReference>
<dbReference type="InParanoid" id="A0A067N6G9"/>
<dbReference type="GO" id="GO:0097038">
    <property type="term" value="C:perinuclear endoplasmic reticulum"/>
    <property type="evidence" value="ECO:0007669"/>
    <property type="project" value="TreeGrafter"/>
</dbReference>
<feature type="compositionally biased region" description="Polar residues" evidence="5">
    <location>
        <begin position="291"/>
        <end position="301"/>
    </location>
</feature>
<dbReference type="GO" id="GO:0005886">
    <property type="term" value="C:plasma membrane"/>
    <property type="evidence" value="ECO:0007669"/>
    <property type="project" value="TreeGrafter"/>
</dbReference>
<dbReference type="GO" id="GO:0034727">
    <property type="term" value="P:piecemeal microautophagy of the nucleus"/>
    <property type="evidence" value="ECO:0007669"/>
    <property type="project" value="TreeGrafter"/>
</dbReference>
<dbReference type="FunCoup" id="A0A067N6G9">
    <property type="interactions" value="128"/>
</dbReference>
<dbReference type="GO" id="GO:0120009">
    <property type="term" value="P:intermembrane lipid transfer"/>
    <property type="evidence" value="ECO:0007669"/>
    <property type="project" value="UniProtKB-ARBA"/>
</dbReference>
<name>A0A067N6G9_BOTB1</name>
<evidence type="ECO:0000256" key="1">
    <source>
        <dbReference type="ARBA" id="ARBA00008842"/>
    </source>
</evidence>
<feature type="region of interest" description="Disordered" evidence="5">
    <location>
        <begin position="347"/>
        <end position="375"/>
    </location>
</feature>
<dbReference type="GO" id="GO:0032541">
    <property type="term" value="C:cortical endoplasmic reticulum"/>
    <property type="evidence" value="ECO:0007669"/>
    <property type="project" value="TreeGrafter"/>
</dbReference>
<dbReference type="InterPro" id="IPR041680">
    <property type="entry name" value="PH_8"/>
</dbReference>
<dbReference type="GO" id="GO:0005829">
    <property type="term" value="C:cytosol"/>
    <property type="evidence" value="ECO:0007669"/>
    <property type="project" value="TreeGrafter"/>
</dbReference>
<dbReference type="EMBL" id="KL198018">
    <property type="protein sequence ID" value="KDQ19727.1"/>
    <property type="molecule type" value="Genomic_DNA"/>
</dbReference>
<feature type="domain" description="PH" evidence="6">
    <location>
        <begin position="35"/>
        <end position="127"/>
    </location>
</feature>
<dbReference type="CDD" id="cd13289">
    <property type="entry name" value="PH_Osh3p_yeast"/>
    <property type="match status" value="1"/>
</dbReference>
<feature type="compositionally biased region" description="Polar residues" evidence="5">
    <location>
        <begin position="364"/>
        <end position="374"/>
    </location>
</feature>
<dbReference type="Pfam" id="PF15409">
    <property type="entry name" value="PH_8"/>
    <property type="match status" value="1"/>
</dbReference>
<keyword evidence="8" id="KW-1185">Reference proteome</keyword>
<gene>
    <name evidence="7" type="ORF">BOTBODRAFT_27149</name>
</gene>
<dbReference type="InterPro" id="IPR001849">
    <property type="entry name" value="PH_domain"/>
</dbReference>
<evidence type="ECO:0000259" key="6">
    <source>
        <dbReference type="PROSITE" id="PS50003"/>
    </source>
</evidence>
<dbReference type="PANTHER" id="PTHR10972:SF203">
    <property type="entry name" value="OXYSTEROL-BINDING PROTEIN HOMOLOG 3"/>
    <property type="match status" value="1"/>
</dbReference>
<dbReference type="InterPro" id="IPR000648">
    <property type="entry name" value="Oxysterol-bd"/>
</dbReference>
<dbReference type="SUPFAM" id="SSF50729">
    <property type="entry name" value="PH domain-like"/>
    <property type="match status" value="1"/>
</dbReference>
<dbReference type="Gene3D" id="2.40.160.120">
    <property type="match status" value="1"/>
</dbReference>
<keyword evidence="2" id="KW-0813">Transport</keyword>
<keyword evidence="4" id="KW-0446">Lipid-binding</keyword>
<dbReference type="Proteomes" id="UP000027195">
    <property type="component" value="Unassembled WGS sequence"/>
</dbReference>
<protein>
    <recommendedName>
        <fullName evidence="6">PH domain-containing protein</fullName>
    </recommendedName>
</protein>
<dbReference type="InterPro" id="IPR011993">
    <property type="entry name" value="PH-like_dom_sf"/>
</dbReference>
<dbReference type="AlphaFoldDB" id="A0A067N6G9"/>
<dbReference type="GO" id="GO:0006897">
    <property type="term" value="P:endocytosis"/>
    <property type="evidence" value="ECO:0007669"/>
    <property type="project" value="TreeGrafter"/>
</dbReference>
<dbReference type="PANTHER" id="PTHR10972">
    <property type="entry name" value="OXYSTEROL-BINDING PROTEIN-RELATED"/>
    <property type="match status" value="1"/>
</dbReference>
<dbReference type="SMART" id="SM00233">
    <property type="entry name" value="PH"/>
    <property type="match status" value="1"/>
</dbReference>
<dbReference type="HOGENOM" id="CLU_007105_4_0_1"/>
<dbReference type="Gene3D" id="2.30.29.30">
    <property type="entry name" value="Pleckstrin-homology domain (PH domain)/Phosphotyrosine-binding domain (PTB)"/>
    <property type="match status" value="1"/>
</dbReference>
<dbReference type="Pfam" id="PF01237">
    <property type="entry name" value="Oxysterol_BP"/>
    <property type="match status" value="1"/>
</dbReference>
<evidence type="ECO:0000256" key="2">
    <source>
        <dbReference type="ARBA" id="ARBA00022448"/>
    </source>
</evidence>
<dbReference type="SUPFAM" id="SSF144000">
    <property type="entry name" value="Oxysterol-binding protein-like"/>
    <property type="match status" value="1"/>
</dbReference>
<evidence type="ECO:0000256" key="3">
    <source>
        <dbReference type="ARBA" id="ARBA00023055"/>
    </source>
</evidence>
<dbReference type="PROSITE" id="PS50003">
    <property type="entry name" value="PH_DOMAIN"/>
    <property type="match status" value="1"/>
</dbReference>
<accession>A0A067N6G9</accession>
<sequence>MRSSTDSPRPSVSRGIAAAAVASTVHTLSTTIQNNIIQQGWMLKKRRKKMQGFAKRYFTLDVDGALSYAISPNHQSRDQILLPLASISSSERHRSIVVDSGAATFHLRCLTPQDFSLWMNSFRMFVQVTGQQSLGEQGPRPLTRMSLSRRSLGSWNVGVNNSRVGLALNDMGQTLKELELLISELKEDERKKKASNPKKGKDSGPGNVLQPEEKGGLFGRFHRKPSGGEVPRVGEVLVPPSSAQPPASAPPSASKFPQSSSNDSISDRLAILVATLREQHAALTARAEGGVSTSLASTSEDVTNERAMSPEGRMSIRTMGSSANSIWYDAPDNIGAEEFPLYLDRDDEEEAEDSERAVAEAQLETGTESASQQERIVEDTDTDYSVPVTPTREREAPDLGASVKFEVIRRTRLPAPVSGDQISLFSILKKNVGKDLSTVAFPVSFNEPITILQKLAEDLEYTDLLTQAVASTDPIERICLVAAFAVSGYACTMLRASRKPFNPMLGETFEDTRMKFIAEKVSHNPPVMACHAEGDGWDYSSTSGGRNKFWGKSLEIIPIGTTHLKIGEDHYQWPKPSSFMRNLIGEKYLEHCGPMPITSNTGLTCNLEFKAAGFWGSTPNVVSGVIRSKNKVLARLEGTWHEGISQLLDNEGSHLRVLWKAHQFPPTAQQYYGFTSFAMTLNEITSDIEPYLPPTDSRFRPDQRALEEGRVDDADAEKLRVEELQRARRRAREAQGSTWKPKWFEKVDGRDGEDEWAYKGGYWEAREARDWASVGVEPLW</sequence>
<dbReference type="GO" id="GO:0006887">
    <property type="term" value="P:exocytosis"/>
    <property type="evidence" value="ECO:0007669"/>
    <property type="project" value="TreeGrafter"/>
</dbReference>
<dbReference type="GO" id="GO:0035621">
    <property type="term" value="P:ER to Golgi ceramide transport"/>
    <property type="evidence" value="ECO:0007669"/>
    <property type="project" value="TreeGrafter"/>
</dbReference>
<evidence type="ECO:0000256" key="5">
    <source>
        <dbReference type="SAM" id="MobiDB-lite"/>
    </source>
</evidence>
<dbReference type="STRING" id="930990.A0A067N6G9"/>